<dbReference type="Proteomes" id="UP000887540">
    <property type="component" value="Unplaced"/>
</dbReference>
<dbReference type="WBParaSite" id="ACRNAN_Path_605.g2249.t1">
    <property type="protein sequence ID" value="ACRNAN_Path_605.g2249.t1"/>
    <property type="gene ID" value="ACRNAN_Path_605.g2249"/>
</dbReference>
<evidence type="ECO:0000313" key="2">
    <source>
        <dbReference type="WBParaSite" id="ACRNAN_Path_605.g2249.t1"/>
    </source>
</evidence>
<sequence length="102" mass="12119">MNDLDKMRIDNMTSYVENYHSVVIKFRPKRKYFLKIGFMRQCSLHWHMTKTEKQKYAAIEEFRLFIKFKESLMKTLAKPLEADKPCPSIIKEDQQGLPSSTA</sequence>
<organism evidence="1 2">
    <name type="scientific">Acrobeloides nanus</name>
    <dbReference type="NCBI Taxonomy" id="290746"/>
    <lineage>
        <taxon>Eukaryota</taxon>
        <taxon>Metazoa</taxon>
        <taxon>Ecdysozoa</taxon>
        <taxon>Nematoda</taxon>
        <taxon>Chromadorea</taxon>
        <taxon>Rhabditida</taxon>
        <taxon>Tylenchina</taxon>
        <taxon>Cephalobomorpha</taxon>
        <taxon>Cephaloboidea</taxon>
        <taxon>Cephalobidae</taxon>
        <taxon>Acrobeloides</taxon>
    </lineage>
</organism>
<evidence type="ECO:0000313" key="1">
    <source>
        <dbReference type="Proteomes" id="UP000887540"/>
    </source>
</evidence>
<protein>
    <submittedName>
        <fullName evidence="2">Uncharacterized protein</fullName>
    </submittedName>
</protein>
<name>A0A914C8Q8_9BILA</name>
<keyword evidence="1" id="KW-1185">Reference proteome</keyword>
<reference evidence="2" key="1">
    <citation type="submission" date="2022-11" db="UniProtKB">
        <authorList>
            <consortium name="WormBaseParasite"/>
        </authorList>
    </citation>
    <scope>IDENTIFICATION</scope>
</reference>
<dbReference type="AlphaFoldDB" id="A0A914C8Q8"/>
<proteinExistence type="predicted"/>
<accession>A0A914C8Q8</accession>